<dbReference type="GO" id="GO:0004252">
    <property type="term" value="F:serine-type endopeptidase activity"/>
    <property type="evidence" value="ECO:0007669"/>
    <property type="project" value="InterPro"/>
</dbReference>
<keyword evidence="5 7" id="KW-0378">Hydrolase</keyword>
<dbReference type="EC" id="3.4.21.89" evidence="3 7"/>
<dbReference type="PRINTS" id="PR00727">
    <property type="entry name" value="LEADERPTASE"/>
</dbReference>
<evidence type="ECO:0000259" key="8">
    <source>
        <dbReference type="Pfam" id="PF10502"/>
    </source>
</evidence>
<evidence type="ECO:0000256" key="2">
    <source>
        <dbReference type="ARBA" id="ARBA00009370"/>
    </source>
</evidence>
<feature type="transmembrane region" description="Helical" evidence="7">
    <location>
        <begin position="61"/>
        <end position="83"/>
    </location>
</feature>
<feature type="transmembrane region" description="Helical" evidence="7">
    <location>
        <begin position="34"/>
        <end position="54"/>
    </location>
</feature>
<feature type="transmembrane region" description="Helical" evidence="7">
    <location>
        <begin position="12"/>
        <end position="28"/>
    </location>
</feature>
<dbReference type="RefSeq" id="WP_106513270.1">
    <property type="nucleotide sequence ID" value="NZ_PXYI01000004.1"/>
</dbReference>
<dbReference type="NCBIfam" id="TIGR02227">
    <property type="entry name" value="sigpep_I_bact"/>
    <property type="match status" value="1"/>
</dbReference>
<dbReference type="PROSITE" id="PS00761">
    <property type="entry name" value="SPASE_I_3"/>
    <property type="match status" value="1"/>
</dbReference>
<dbReference type="GO" id="GO:0016020">
    <property type="term" value="C:membrane"/>
    <property type="evidence" value="ECO:0007669"/>
    <property type="project" value="UniProtKB-SubCell"/>
</dbReference>
<comment type="similarity">
    <text evidence="2 7">Belongs to the peptidase S26 family.</text>
</comment>
<reference evidence="9 10" key="1">
    <citation type="submission" date="2018-03" db="EMBL/GenBank/DDBJ databases">
        <title>The draft genome of Sphingosinicella sp. GL-C-18.</title>
        <authorList>
            <person name="Liu L."/>
            <person name="Li L."/>
            <person name="Liang L."/>
            <person name="Zhang X."/>
            <person name="Wang T."/>
        </authorList>
    </citation>
    <scope>NUCLEOTIDE SEQUENCE [LARGE SCALE GENOMIC DNA]</scope>
    <source>
        <strain evidence="9 10">GL-C-18</strain>
    </source>
</reference>
<evidence type="ECO:0000256" key="3">
    <source>
        <dbReference type="ARBA" id="ARBA00013208"/>
    </source>
</evidence>
<dbReference type="InterPro" id="IPR000223">
    <property type="entry name" value="Pept_S26A_signal_pept_1"/>
</dbReference>
<dbReference type="InterPro" id="IPR019758">
    <property type="entry name" value="Pept_S26A_signal_pept_1_CS"/>
</dbReference>
<dbReference type="EMBL" id="PXYI01000004">
    <property type="protein sequence ID" value="PSJ39370.1"/>
    <property type="molecule type" value="Genomic_DNA"/>
</dbReference>
<dbReference type="Gene3D" id="2.10.109.10">
    <property type="entry name" value="Umud Fragment, subunit A"/>
    <property type="match status" value="1"/>
</dbReference>
<keyword evidence="7" id="KW-0472">Membrane</keyword>
<evidence type="ECO:0000256" key="4">
    <source>
        <dbReference type="ARBA" id="ARBA00019232"/>
    </source>
</evidence>
<dbReference type="PANTHER" id="PTHR43390">
    <property type="entry name" value="SIGNAL PEPTIDASE I"/>
    <property type="match status" value="1"/>
</dbReference>
<evidence type="ECO:0000256" key="7">
    <source>
        <dbReference type="RuleBase" id="RU362042"/>
    </source>
</evidence>
<dbReference type="Pfam" id="PF10502">
    <property type="entry name" value="Peptidase_S26"/>
    <property type="match status" value="1"/>
</dbReference>
<evidence type="ECO:0000313" key="9">
    <source>
        <dbReference type="EMBL" id="PSJ39370.1"/>
    </source>
</evidence>
<dbReference type="OrthoDB" id="7830750at2"/>
<keyword evidence="7" id="KW-1133">Transmembrane helix</keyword>
<dbReference type="InterPro" id="IPR019533">
    <property type="entry name" value="Peptidase_S26"/>
</dbReference>
<comment type="caution">
    <text evidence="9">The sequence shown here is derived from an EMBL/GenBank/DDBJ whole genome shotgun (WGS) entry which is preliminary data.</text>
</comment>
<comment type="caution">
    <text evidence="7">Lacks conserved residue(s) required for the propagation of feature annotation.</text>
</comment>
<evidence type="ECO:0000313" key="10">
    <source>
        <dbReference type="Proteomes" id="UP000241167"/>
    </source>
</evidence>
<accession>A0A2P7QN33</accession>
<dbReference type="InterPro" id="IPR036286">
    <property type="entry name" value="LexA/Signal_pep-like_sf"/>
</dbReference>
<evidence type="ECO:0000256" key="1">
    <source>
        <dbReference type="ARBA" id="ARBA00000677"/>
    </source>
</evidence>
<evidence type="ECO:0000256" key="5">
    <source>
        <dbReference type="ARBA" id="ARBA00022801"/>
    </source>
</evidence>
<dbReference type="GO" id="GO:0009003">
    <property type="term" value="F:signal peptidase activity"/>
    <property type="evidence" value="ECO:0007669"/>
    <property type="project" value="UniProtKB-EC"/>
</dbReference>
<comment type="subcellular location">
    <subcellularLocation>
        <location evidence="7">Membrane</location>
        <topology evidence="7">Single-pass type II membrane protein</topology>
    </subcellularLocation>
</comment>
<protein>
    <recommendedName>
        <fullName evidence="4 7">Signal peptidase I</fullName>
        <ecNumber evidence="3 7">3.4.21.89</ecNumber>
    </recommendedName>
</protein>
<gene>
    <name evidence="9" type="primary">lepB</name>
    <name evidence="9" type="ORF">C7I55_12145</name>
</gene>
<feature type="transmembrane region" description="Helical" evidence="7">
    <location>
        <begin position="103"/>
        <end position="123"/>
    </location>
</feature>
<dbReference type="PANTHER" id="PTHR43390:SF1">
    <property type="entry name" value="CHLOROPLAST PROCESSING PEPTIDASE"/>
    <property type="match status" value="1"/>
</dbReference>
<keyword evidence="10" id="KW-1185">Reference proteome</keyword>
<dbReference type="Proteomes" id="UP000241167">
    <property type="component" value="Unassembled WGS sequence"/>
</dbReference>
<keyword evidence="7" id="KW-0812">Transmembrane</keyword>
<dbReference type="InterPro" id="IPR019757">
    <property type="entry name" value="Pept_S26A_signal_pept_1_Lys-AS"/>
</dbReference>
<organism evidence="9 10">
    <name type="scientific">Allosphingosinicella deserti</name>
    <dbReference type="NCBI Taxonomy" id="2116704"/>
    <lineage>
        <taxon>Bacteria</taxon>
        <taxon>Pseudomonadati</taxon>
        <taxon>Pseudomonadota</taxon>
        <taxon>Alphaproteobacteria</taxon>
        <taxon>Sphingomonadales</taxon>
        <taxon>Sphingomonadaceae</taxon>
        <taxon>Allosphingosinicella</taxon>
    </lineage>
</organism>
<sequence>MSDARRGAGARIGIAALNLLVPGLGLLRLGHWKAALACALAAPVACLLLVLFYIAAPVLHFWGWAVSLGLVSLTIVLALAASIILSWRWSPLRPLERPVWQRWYAIVGLGLVAMLLVSEVAGLPRLYYRSFYIPAESMNPLLLKNDRLVADMRAREVRRGDIIVLAVGDSMYVKRVAALPGDRVAMRGGIFVLNGTPVRQRFVRQEGEYRRYAERFPGEVAEHEIYDKGEQLFDEMRERAVPPGHLFVLGDNRDMSADSRVPRAEMGVEMLPAADIRGRVLFRTYGPSGRIGESLTR</sequence>
<dbReference type="AlphaFoldDB" id="A0A2P7QN33"/>
<name>A0A2P7QN33_9SPHN</name>
<evidence type="ECO:0000256" key="6">
    <source>
        <dbReference type="PIRSR" id="PIRSR600223-1"/>
    </source>
</evidence>
<dbReference type="SUPFAM" id="SSF51306">
    <property type="entry name" value="LexA/Signal peptidase"/>
    <property type="match status" value="1"/>
</dbReference>
<proteinExistence type="inferred from homology"/>
<keyword evidence="7" id="KW-0645">Protease</keyword>
<dbReference type="GO" id="GO:0006465">
    <property type="term" value="P:signal peptide processing"/>
    <property type="evidence" value="ECO:0007669"/>
    <property type="project" value="InterPro"/>
</dbReference>
<dbReference type="CDD" id="cd06462">
    <property type="entry name" value="Peptidase_S24_S26"/>
    <property type="match status" value="1"/>
</dbReference>
<feature type="active site" evidence="6">
    <location>
        <position position="137"/>
    </location>
</feature>
<dbReference type="PROSITE" id="PS00760">
    <property type="entry name" value="SPASE_I_2"/>
    <property type="match status" value="1"/>
</dbReference>
<feature type="active site" evidence="6">
    <location>
        <position position="174"/>
    </location>
</feature>
<comment type="catalytic activity">
    <reaction evidence="1 7">
        <text>Cleavage of hydrophobic, N-terminal signal or leader sequences from secreted and periplasmic proteins.</text>
        <dbReference type="EC" id="3.4.21.89"/>
    </reaction>
</comment>
<feature type="domain" description="Peptidase S26" evidence="8">
    <location>
        <begin position="121"/>
        <end position="284"/>
    </location>
</feature>